<keyword evidence="12" id="KW-1185">Reference proteome</keyword>
<dbReference type="EMBL" id="CP007129">
    <property type="protein sequence ID" value="AHG92616.1"/>
    <property type="molecule type" value="Genomic_DNA"/>
</dbReference>
<comment type="subcellular location">
    <subcellularLocation>
        <location evidence="10">Cell membrane</location>
        <topology evidence="10">Multi-pass membrane protein</topology>
    </subcellularLocation>
</comment>
<evidence type="ECO:0000256" key="1">
    <source>
        <dbReference type="ARBA" id="ARBA00022448"/>
    </source>
</evidence>
<feature type="transmembrane region" description="Helical" evidence="10">
    <location>
        <begin position="279"/>
        <end position="297"/>
    </location>
</feature>
<keyword evidence="5 10" id="KW-0812">Transmembrane</keyword>
<keyword evidence="4 10" id="KW-0288">FMN</keyword>
<dbReference type="InParanoid" id="W0RPF7"/>
<evidence type="ECO:0000313" key="11">
    <source>
        <dbReference type="EMBL" id="AHG92616.1"/>
    </source>
</evidence>
<dbReference type="PANTHER" id="PTHR30578:SF0">
    <property type="entry name" value="ION-TRANSLOCATING OXIDOREDUCTASE COMPLEX SUBUNIT D"/>
    <property type="match status" value="1"/>
</dbReference>
<dbReference type="GO" id="GO:0022900">
    <property type="term" value="P:electron transport chain"/>
    <property type="evidence" value="ECO:0007669"/>
    <property type="project" value="UniProtKB-UniRule"/>
</dbReference>
<evidence type="ECO:0000256" key="5">
    <source>
        <dbReference type="ARBA" id="ARBA00022692"/>
    </source>
</evidence>
<accession>W0RPF7</accession>
<dbReference type="OrthoDB" id="9776359at2"/>
<comment type="subunit">
    <text evidence="10">The complex is composed of six subunits: RnfA, RnfB, RnfC, RnfD, RnfE and RnfG.</text>
</comment>
<dbReference type="EC" id="7.-.-.-" evidence="10"/>
<proteinExistence type="inferred from homology"/>
<dbReference type="InterPro" id="IPR004338">
    <property type="entry name" value="NqrB/RnfD"/>
</dbReference>
<dbReference type="RefSeq" id="WP_025413947.1">
    <property type="nucleotide sequence ID" value="NZ_CP007129.1"/>
</dbReference>
<keyword evidence="7 10" id="KW-0249">Electron transport</keyword>
<keyword evidence="1 10" id="KW-0813">Transport</keyword>
<protein>
    <recommendedName>
        <fullName evidence="10">Ion-translocating oxidoreductase complex subunit D</fullName>
        <ecNumber evidence="10">7.-.-.-</ecNumber>
    </recommendedName>
    <alternativeName>
        <fullName evidence="10">Rnf electron transport complex subunit D</fullName>
    </alternativeName>
</protein>
<evidence type="ECO:0000256" key="8">
    <source>
        <dbReference type="ARBA" id="ARBA00022989"/>
    </source>
</evidence>
<evidence type="ECO:0000256" key="4">
    <source>
        <dbReference type="ARBA" id="ARBA00022643"/>
    </source>
</evidence>
<keyword evidence="6 10" id="KW-1278">Translocase</keyword>
<keyword evidence="8 10" id="KW-1133">Transmembrane helix</keyword>
<reference evidence="11 12" key="1">
    <citation type="journal article" date="2014" name="Genome Announc.">
        <title>Genome Sequence and Methylome of Soil Bacterium Gemmatirosa kalamazoonensis KBS708T, a Member of the Rarely Cultivated Gemmatimonadetes Phylum.</title>
        <authorList>
            <person name="Debruyn J.M."/>
            <person name="Radosevich M."/>
            <person name="Wommack K.E."/>
            <person name="Polson S.W."/>
            <person name="Hauser L.J."/>
            <person name="Fawaz M.N."/>
            <person name="Korlach J."/>
            <person name="Tsai Y.C."/>
        </authorList>
    </citation>
    <scope>NUCLEOTIDE SEQUENCE [LARGE SCALE GENOMIC DNA]</scope>
    <source>
        <strain evidence="11 12">KBS708</strain>
        <plasmid evidence="12">Plasmid 1</plasmid>
    </source>
</reference>
<dbReference type="KEGG" id="gba:J421_5081"/>
<feature type="transmembrane region" description="Helical" evidence="10">
    <location>
        <begin position="123"/>
        <end position="141"/>
    </location>
</feature>
<evidence type="ECO:0000256" key="6">
    <source>
        <dbReference type="ARBA" id="ARBA00022967"/>
    </source>
</evidence>
<keyword evidence="11" id="KW-0614">Plasmid</keyword>
<keyword evidence="10" id="KW-1003">Cell membrane</keyword>
<evidence type="ECO:0000256" key="9">
    <source>
        <dbReference type="ARBA" id="ARBA00023136"/>
    </source>
</evidence>
<name>W0RPF7_9BACT</name>
<keyword evidence="2 10" id="KW-0597">Phosphoprotein</keyword>
<geneLocation type="plasmid" evidence="11 12">
    <name>1</name>
</geneLocation>
<dbReference type="Proteomes" id="UP000019151">
    <property type="component" value="Plasmid 1"/>
</dbReference>
<comment type="function">
    <text evidence="10">Part of a membrane-bound complex that couples electron transfer with translocation of ions across the membrane.</text>
</comment>
<feature type="transmembrane region" description="Helical" evidence="10">
    <location>
        <begin position="93"/>
        <end position="111"/>
    </location>
</feature>
<organism evidence="11 12">
    <name type="scientific">Gemmatirosa kalamazoonensis</name>
    <dbReference type="NCBI Taxonomy" id="861299"/>
    <lineage>
        <taxon>Bacteria</taxon>
        <taxon>Pseudomonadati</taxon>
        <taxon>Gemmatimonadota</taxon>
        <taxon>Gemmatimonadia</taxon>
        <taxon>Gemmatimonadales</taxon>
        <taxon>Gemmatimonadaceae</taxon>
        <taxon>Gemmatirosa</taxon>
    </lineage>
</organism>
<feature type="modified residue" description="FMN phosphoryl threonine" evidence="10">
    <location>
        <position position="172"/>
    </location>
</feature>
<dbReference type="NCBIfam" id="TIGR01946">
    <property type="entry name" value="rnfD"/>
    <property type="match status" value="1"/>
</dbReference>
<dbReference type="PANTHER" id="PTHR30578">
    <property type="entry name" value="ELECTRON TRANSPORT COMPLEX PROTEIN RNFD"/>
    <property type="match status" value="1"/>
</dbReference>
<keyword evidence="3 10" id="KW-0285">Flavoprotein</keyword>
<dbReference type="HOGENOM" id="CLU_042020_1_0_0"/>
<evidence type="ECO:0000256" key="2">
    <source>
        <dbReference type="ARBA" id="ARBA00022553"/>
    </source>
</evidence>
<dbReference type="AlphaFoldDB" id="W0RPF7"/>
<keyword evidence="9 10" id="KW-0472">Membrane</keyword>
<dbReference type="InterPro" id="IPR011303">
    <property type="entry name" value="RnfD_bac"/>
</dbReference>
<comment type="cofactor">
    <cofactor evidence="10">
        <name>FMN</name>
        <dbReference type="ChEBI" id="CHEBI:58210"/>
    </cofactor>
</comment>
<evidence type="ECO:0000256" key="3">
    <source>
        <dbReference type="ARBA" id="ARBA00022630"/>
    </source>
</evidence>
<gene>
    <name evidence="10" type="primary">rnfD</name>
    <name evidence="11" type="ORF">J421_5081</name>
</gene>
<comment type="similarity">
    <text evidence="10">Belongs to the NqrB/RnfD family.</text>
</comment>
<evidence type="ECO:0000256" key="10">
    <source>
        <dbReference type="HAMAP-Rule" id="MF_00462"/>
    </source>
</evidence>
<dbReference type="PATRIC" id="fig|861299.3.peg.5136"/>
<feature type="transmembrane region" description="Helical" evidence="10">
    <location>
        <begin position="225"/>
        <end position="242"/>
    </location>
</feature>
<dbReference type="HAMAP" id="MF_00462">
    <property type="entry name" value="RsxD_RnfD"/>
    <property type="match status" value="1"/>
</dbReference>
<dbReference type="GO" id="GO:0005886">
    <property type="term" value="C:plasma membrane"/>
    <property type="evidence" value="ECO:0007669"/>
    <property type="project" value="UniProtKB-SubCell"/>
</dbReference>
<dbReference type="Pfam" id="PF03116">
    <property type="entry name" value="NQR2_RnfD_RnfE"/>
    <property type="match status" value="1"/>
</dbReference>
<feature type="transmembrane region" description="Helical" evidence="10">
    <location>
        <begin position="303"/>
        <end position="321"/>
    </location>
</feature>
<evidence type="ECO:0000256" key="7">
    <source>
        <dbReference type="ARBA" id="ARBA00022982"/>
    </source>
</evidence>
<evidence type="ECO:0000313" key="12">
    <source>
        <dbReference type="Proteomes" id="UP000019151"/>
    </source>
</evidence>
<feature type="transmembrane region" description="Helical" evidence="10">
    <location>
        <begin position="248"/>
        <end position="267"/>
    </location>
</feature>
<sequence>MTRDPTLVIAASPHIKGRDGTATIMWNVVGALAPIVLAAAWLFGPSALLVVAAAVVGAVGTERAFGTGGTLRDGSAAITGILLGLTLPAGMPLWMAALGGAFAIGFGKLLFGGLGYNIFNPALLGRAFLQAAFPVAITTWPKVGGSWWALRGDNFALPLLKGGAVDAITAATPLGLLKFEHRGTPLLDLVLGTTGGSLGETAALVILLCGGYLALRGYLNWRIPASILATVALLAAALHAVAPARYASAPFMLFSGGLVLGAVFMATDMVTAPVTDRGRWLFGAGVGVLVVVIRTWGGLPEGVMYAILLMNALVPFINRVTQPRPFGTRVRAAKEVPA</sequence>
<feature type="transmembrane region" description="Helical" evidence="10">
    <location>
        <begin position="189"/>
        <end position="213"/>
    </location>
</feature>
<dbReference type="GO" id="GO:0055085">
    <property type="term" value="P:transmembrane transport"/>
    <property type="evidence" value="ECO:0007669"/>
    <property type="project" value="InterPro"/>
</dbReference>